<gene>
    <name evidence="2" type="ORF">I6J37_01750</name>
</gene>
<dbReference type="Proteomes" id="UP000627155">
    <property type="component" value="Chromosome"/>
</dbReference>
<dbReference type="EMBL" id="CP069486">
    <property type="protein sequence ID" value="QRO85454.1"/>
    <property type="molecule type" value="Genomic_DNA"/>
</dbReference>
<protein>
    <submittedName>
        <fullName evidence="2">Uncharacterized protein</fullName>
    </submittedName>
</protein>
<name>A0ABX7HFQ7_9STAP</name>
<organism evidence="2 3">
    <name type="scientific">Mammaliicoccus vitulinus</name>
    <dbReference type="NCBI Taxonomy" id="71237"/>
    <lineage>
        <taxon>Bacteria</taxon>
        <taxon>Bacillati</taxon>
        <taxon>Bacillota</taxon>
        <taxon>Bacilli</taxon>
        <taxon>Bacillales</taxon>
        <taxon>Staphylococcaceae</taxon>
        <taxon>Mammaliicoccus</taxon>
    </lineage>
</organism>
<evidence type="ECO:0000313" key="3">
    <source>
        <dbReference type="Proteomes" id="UP000627155"/>
    </source>
</evidence>
<keyword evidence="3" id="KW-1185">Reference proteome</keyword>
<evidence type="ECO:0000256" key="1">
    <source>
        <dbReference type="SAM" id="Phobius"/>
    </source>
</evidence>
<keyword evidence="1" id="KW-0812">Transmembrane</keyword>
<dbReference type="RefSeq" id="WP_169925708.1">
    <property type="nucleotide sequence ID" value="NZ_CBCPHH010000001.1"/>
</dbReference>
<keyword evidence="1" id="KW-0472">Membrane</keyword>
<keyword evidence="1" id="KW-1133">Transmembrane helix</keyword>
<accession>A0ABX7HFQ7</accession>
<feature type="transmembrane region" description="Helical" evidence="1">
    <location>
        <begin position="20"/>
        <end position="39"/>
    </location>
</feature>
<sequence length="50" mass="5943">MNDNKKKRKPITFGDFLDVFFFIGELIKGVFFVIPRTIARIAKFIFKIFD</sequence>
<evidence type="ECO:0000313" key="2">
    <source>
        <dbReference type="EMBL" id="QRO85454.1"/>
    </source>
</evidence>
<reference evidence="2 3" key="1">
    <citation type="submission" date="2021-02" db="EMBL/GenBank/DDBJ databases">
        <title>FDA dAtabase for Regulatory Grade micrObial Sequences (FDA-ARGOS): Supporting development and validation of Infectious Disease Dx tests.</title>
        <authorList>
            <person name="Sproer C."/>
            <person name="Gronow S."/>
            <person name="Severitt S."/>
            <person name="Schroder I."/>
            <person name="Tallon L."/>
            <person name="Sadzewicz L."/>
            <person name="Zhao X."/>
            <person name="Boylan J."/>
            <person name="Ott S."/>
            <person name="Bowen H."/>
            <person name="Vavikolanu K."/>
            <person name="Mehta A."/>
            <person name="Aluvathingal J."/>
            <person name="Nadendla S."/>
            <person name="Lowell S."/>
            <person name="Myers T."/>
            <person name="Yan Y."/>
            <person name="Sichtig H."/>
        </authorList>
    </citation>
    <scope>NUCLEOTIDE SEQUENCE [LARGE SCALE GENOMIC DNA]</scope>
    <source>
        <strain evidence="2 3">FDAARGOS_1207</strain>
    </source>
</reference>
<proteinExistence type="predicted"/>